<dbReference type="Proteomes" id="UP000318571">
    <property type="component" value="Chromosome 10"/>
</dbReference>
<evidence type="ECO:0000313" key="3">
    <source>
        <dbReference type="EMBL" id="TRY62529.1"/>
    </source>
</evidence>
<protein>
    <submittedName>
        <fullName evidence="3">Uncharacterized protein</fullName>
    </submittedName>
</protein>
<feature type="region of interest" description="Disordered" evidence="2">
    <location>
        <begin position="1"/>
        <end position="51"/>
    </location>
</feature>
<evidence type="ECO:0000313" key="4">
    <source>
        <dbReference type="Proteomes" id="UP000318571"/>
    </source>
</evidence>
<dbReference type="AlphaFoldDB" id="A0A553NAX5"/>
<comment type="caution">
    <text evidence="3">The sequence shown here is derived from an EMBL/GenBank/DDBJ whole genome shotgun (WGS) entry which is preliminary data.</text>
</comment>
<feature type="compositionally biased region" description="Polar residues" evidence="2">
    <location>
        <begin position="576"/>
        <end position="593"/>
    </location>
</feature>
<evidence type="ECO:0000256" key="1">
    <source>
        <dbReference type="SAM" id="Coils"/>
    </source>
</evidence>
<organism evidence="3 4">
    <name type="scientific">Tigriopus californicus</name>
    <name type="common">Marine copepod</name>
    <dbReference type="NCBI Taxonomy" id="6832"/>
    <lineage>
        <taxon>Eukaryota</taxon>
        <taxon>Metazoa</taxon>
        <taxon>Ecdysozoa</taxon>
        <taxon>Arthropoda</taxon>
        <taxon>Crustacea</taxon>
        <taxon>Multicrustacea</taxon>
        <taxon>Hexanauplia</taxon>
        <taxon>Copepoda</taxon>
        <taxon>Harpacticoida</taxon>
        <taxon>Harpacticidae</taxon>
        <taxon>Tigriopus</taxon>
    </lineage>
</organism>
<feature type="region of interest" description="Disordered" evidence="2">
    <location>
        <begin position="336"/>
        <end position="379"/>
    </location>
</feature>
<keyword evidence="1" id="KW-0175">Coiled coil</keyword>
<feature type="compositionally biased region" description="Polar residues" evidence="2">
    <location>
        <begin position="336"/>
        <end position="348"/>
    </location>
</feature>
<sequence length="695" mass="76510">MTKKLSSRKISAPSFATSLRNLRGGGSNSNNGNVTPPPPTPPTGEDHTSGGISLEKLRIDTGLAHHSSPNTTHQNSGDMDFGGDDEYSPPIYFTTDHHHHHPLHRSTHSLLNTPVVQIATMEDAILFIEDLKEKLRAQGNQVITYRRKLRQQKVEISDLRYNHRKQLEDITSQLLHFESSLRSKERALEDTLSKKDQVILKQQRVIKRLLKKCYGSDFASTRTNPAALADEAESVELALEGLTSLVQPCDGDGQGSLGSDGSYHKIDFEQDAQNDSDSAIMLEDNLAEVRLLVPTLSIKSNSSTSSGTDTCNEIRIIRSISDVVKVNGQQQRLSTVNTSLGDGNSPNKTAEPPKQLSGRKTKEERRISNRQKLMSLKRHSGFLKRPEILETVYSVEEDGDLQQQQAQNQAQQQSQGGMINNLSHNNNNPHHHPHPHHRGAILSGSMESSDNNKETNKGVDTVESQAIQRQFSSMVDSPLSSRRGSCILTGFRYRLDSDLAGSDDYSTDDDSTRIFYSETTDGSCGGTSCSQPCSRRSSYGTGICSLPCSRRSSYGHTPGSSVAACECCGSPGLTGSRRSSCGSQNNLSTANSDENNDQELKVQSAYNRVMSSHKAVLKPKDVKFKRINKAKSRSLEELRGKLRWHPGGIVTVYPTPLVPKPVQNLREPRKRGVLQHCASLDQSSSTMGESLEPQM</sequence>
<proteinExistence type="predicted"/>
<feature type="region of interest" description="Disordered" evidence="2">
    <location>
        <begin position="400"/>
        <end position="459"/>
    </location>
</feature>
<accession>A0A553NAX5</accession>
<name>A0A553NAX5_TIGCA</name>
<feature type="compositionally biased region" description="Basic residues" evidence="2">
    <location>
        <begin position="429"/>
        <end position="439"/>
    </location>
</feature>
<evidence type="ECO:0000256" key="2">
    <source>
        <dbReference type="SAM" id="MobiDB-lite"/>
    </source>
</evidence>
<keyword evidence="4" id="KW-1185">Reference proteome</keyword>
<feature type="compositionally biased region" description="Low complexity" evidence="2">
    <location>
        <begin position="402"/>
        <end position="415"/>
    </location>
</feature>
<dbReference type="EMBL" id="VCGU01000458">
    <property type="protein sequence ID" value="TRY62529.1"/>
    <property type="molecule type" value="Genomic_DNA"/>
</dbReference>
<feature type="compositionally biased region" description="Polar residues" evidence="2">
    <location>
        <begin position="67"/>
        <end position="77"/>
    </location>
</feature>
<feature type="region of interest" description="Disordered" evidence="2">
    <location>
        <begin position="64"/>
        <end position="84"/>
    </location>
</feature>
<gene>
    <name evidence="3" type="ORF">TCAL_16618</name>
</gene>
<reference evidence="3 4" key="1">
    <citation type="journal article" date="2018" name="Nat. Ecol. Evol.">
        <title>Genomic signatures of mitonuclear coevolution across populations of Tigriopus californicus.</title>
        <authorList>
            <person name="Barreto F.S."/>
            <person name="Watson E.T."/>
            <person name="Lima T.G."/>
            <person name="Willett C.S."/>
            <person name="Edmands S."/>
            <person name="Li W."/>
            <person name="Burton R.S."/>
        </authorList>
    </citation>
    <scope>NUCLEOTIDE SEQUENCE [LARGE SCALE GENOMIC DNA]</scope>
    <source>
        <strain evidence="3 4">San Diego</strain>
    </source>
</reference>
<feature type="region of interest" description="Disordered" evidence="2">
    <location>
        <begin position="574"/>
        <end position="598"/>
    </location>
</feature>
<feature type="coiled-coil region" evidence="1">
    <location>
        <begin position="118"/>
        <end position="148"/>
    </location>
</feature>